<evidence type="ECO:0000313" key="3">
    <source>
        <dbReference type="Proteomes" id="UP001317259"/>
    </source>
</evidence>
<name>A0ABT0FJD2_9ACTN</name>
<dbReference type="Gene3D" id="3.10.180.10">
    <property type="entry name" value="2,3-Dihydroxybiphenyl 1,2-Dioxygenase, domain 1"/>
    <property type="match status" value="1"/>
</dbReference>
<dbReference type="RefSeq" id="WP_242381078.1">
    <property type="nucleotide sequence ID" value="NZ_JAKRKC020000001.1"/>
</dbReference>
<dbReference type="CDD" id="cd07247">
    <property type="entry name" value="SgaA_N_like"/>
    <property type="match status" value="1"/>
</dbReference>
<reference evidence="2 3" key="1">
    <citation type="submission" date="2022-04" db="EMBL/GenBank/DDBJ databases">
        <title>Genome draft of Actinomadura sp. ATCC 31491.</title>
        <authorList>
            <person name="Shi X."/>
            <person name="Du Y."/>
        </authorList>
    </citation>
    <scope>NUCLEOTIDE SEQUENCE [LARGE SCALE GENOMIC DNA]</scope>
    <source>
        <strain evidence="2 3">ATCC 31491</strain>
    </source>
</reference>
<dbReference type="PANTHER" id="PTHR33993:SF14">
    <property type="entry name" value="GB|AAF24581.1"/>
    <property type="match status" value="1"/>
</dbReference>
<organism evidence="2 3">
    <name type="scientific">Actinomadura luzonensis</name>
    <dbReference type="NCBI Taxonomy" id="2805427"/>
    <lineage>
        <taxon>Bacteria</taxon>
        <taxon>Bacillati</taxon>
        <taxon>Actinomycetota</taxon>
        <taxon>Actinomycetes</taxon>
        <taxon>Streptosporangiales</taxon>
        <taxon>Thermomonosporaceae</taxon>
        <taxon>Actinomadura</taxon>
    </lineage>
</organism>
<proteinExistence type="predicted"/>
<dbReference type="PANTHER" id="PTHR33993">
    <property type="entry name" value="GLYOXALASE-RELATED"/>
    <property type="match status" value="1"/>
</dbReference>
<dbReference type="InterPro" id="IPR029068">
    <property type="entry name" value="Glyas_Bleomycin-R_OHBP_Dase"/>
</dbReference>
<evidence type="ECO:0000259" key="1">
    <source>
        <dbReference type="PROSITE" id="PS51819"/>
    </source>
</evidence>
<dbReference type="PROSITE" id="PS51819">
    <property type="entry name" value="VOC"/>
    <property type="match status" value="1"/>
</dbReference>
<dbReference type="InterPro" id="IPR037523">
    <property type="entry name" value="VOC_core"/>
</dbReference>
<evidence type="ECO:0000313" key="2">
    <source>
        <dbReference type="EMBL" id="MCK2212434.1"/>
    </source>
</evidence>
<feature type="domain" description="VOC" evidence="1">
    <location>
        <begin position="4"/>
        <end position="113"/>
    </location>
</feature>
<sequence length="116" mass="12689">MANPIVHWEIAGPDHEGLRTFYEELFGWKSEAVDENYALVQPEEGPGGGIMRTSGGMPPYITVYVQVDDLKRALERVRELGGEPRVPPTKIGDSMEFALFADPAGNMVGLLAGTRT</sequence>
<dbReference type="SUPFAM" id="SSF54593">
    <property type="entry name" value="Glyoxalase/Bleomycin resistance protein/Dihydroxybiphenyl dioxygenase"/>
    <property type="match status" value="1"/>
</dbReference>
<dbReference type="Proteomes" id="UP001317259">
    <property type="component" value="Unassembled WGS sequence"/>
</dbReference>
<accession>A0ABT0FJD2</accession>
<dbReference type="InterPro" id="IPR052164">
    <property type="entry name" value="Anthracycline_SecMetBiosynth"/>
</dbReference>
<gene>
    <name evidence="2" type="ORF">MF672_001265</name>
</gene>
<protein>
    <submittedName>
        <fullName evidence="2">VOC family protein</fullName>
    </submittedName>
</protein>
<dbReference type="EMBL" id="JAKRKC020000001">
    <property type="protein sequence ID" value="MCK2212434.1"/>
    <property type="molecule type" value="Genomic_DNA"/>
</dbReference>
<dbReference type="InterPro" id="IPR004360">
    <property type="entry name" value="Glyas_Fos-R_dOase_dom"/>
</dbReference>
<dbReference type="Pfam" id="PF00903">
    <property type="entry name" value="Glyoxalase"/>
    <property type="match status" value="1"/>
</dbReference>
<comment type="caution">
    <text evidence="2">The sequence shown here is derived from an EMBL/GenBank/DDBJ whole genome shotgun (WGS) entry which is preliminary data.</text>
</comment>
<keyword evidence="3" id="KW-1185">Reference proteome</keyword>